<dbReference type="Proteomes" id="UP001174136">
    <property type="component" value="Unassembled WGS sequence"/>
</dbReference>
<feature type="compositionally biased region" description="Polar residues" evidence="1">
    <location>
        <begin position="54"/>
        <end position="65"/>
    </location>
</feature>
<dbReference type="InterPro" id="IPR015661">
    <property type="entry name" value="Bub1/Mad3"/>
</dbReference>
<dbReference type="AlphaFoldDB" id="A0AA47NRT8"/>
<evidence type="ECO:0000313" key="3">
    <source>
        <dbReference type="Proteomes" id="UP001174136"/>
    </source>
</evidence>
<dbReference type="GO" id="GO:0007094">
    <property type="term" value="P:mitotic spindle assembly checkpoint signaling"/>
    <property type="evidence" value="ECO:0007669"/>
    <property type="project" value="InterPro"/>
</dbReference>
<protein>
    <submittedName>
        <fullName evidence="2">Mitotic checkpoint serine/threonine-protein kinase BUB1 beta</fullName>
    </submittedName>
</protein>
<dbReference type="GO" id="GO:0004672">
    <property type="term" value="F:protein kinase activity"/>
    <property type="evidence" value="ECO:0007669"/>
    <property type="project" value="TreeGrafter"/>
</dbReference>
<name>A0AA47NRT8_MERPO</name>
<keyword evidence="3" id="KW-1185">Reference proteome</keyword>
<dbReference type="Gene3D" id="1.10.510.10">
    <property type="entry name" value="Transferase(Phosphotransferase) domain 1"/>
    <property type="match status" value="1"/>
</dbReference>
<sequence length="434" mass="47614">MIAHAPQVCSPTQPESNQCDSGQGVVSQEQGAAPRPNHPGRSTGNKLSPVLEAHTTSSSLGSSVATDDPDTSKTGEDPPLRDPCSGETRKRLLDLVEVSSFPGYHTVGTPLPHVDQDTQLSLGGEVVFILSKLQEEEQFSVFSGLSQGKHMVLKVERSLLPWDFYVVSQLRRRLSPGDSAPLPHARCFLFLDACVTLYSVPRHRRLSEWVGLSEEVGVASVVSSLLLMMRTFHSSSLLLGALHTDSMLLLTHGDSGDSLLCVDLLSSLDLQHQTDLTSASQVPAALGYLQQGVLKTTDSPYQLDLVCLAEAVHLLLTKRKMVVVEEEDGWMVEELGRATARVGRKSLWRKLFHLLLNSSGGSSLSVLTQLLDLPVATAPGGHRDGSGGYRDDLYGDSITYWSGDMVNYWSSDMVNYWSSDMVNYWSYDMVNYWF</sequence>
<dbReference type="PANTHER" id="PTHR14030:SF25">
    <property type="entry name" value="MITOTIC CHECKPOINT SERINE_THREONINE-PROTEIN KINASE BUB1 BETA"/>
    <property type="match status" value="1"/>
</dbReference>
<proteinExistence type="predicted"/>
<feature type="region of interest" description="Disordered" evidence="1">
    <location>
        <begin position="1"/>
        <end position="86"/>
    </location>
</feature>
<gene>
    <name evidence="2" type="primary">BUB1B</name>
    <name evidence="2" type="ORF">N1851_028078</name>
</gene>
<keyword evidence="2" id="KW-0418">Kinase</keyword>
<dbReference type="EMBL" id="JAOPHQ010005279">
    <property type="protein sequence ID" value="KAK0136026.1"/>
    <property type="molecule type" value="Genomic_DNA"/>
</dbReference>
<dbReference type="GO" id="GO:0005634">
    <property type="term" value="C:nucleus"/>
    <property type="evidence" value="ECO:0007669"/>
    <property type="project" value="TreeGrafter"/>
</dbReference>
<evidence type="ECO:0000256" key="1">
    <source>
        <dbReference type="SAM" id="MobiDB-lite"/>
    </source>
</evidence>
<reference evidence="2" key="1">
    <citation type="journal article" date="2023" name="Front. Mar. Sci.">
        <title>A new Merluccius polli reference genome to investigate the effects of global change in West African waters.</title>
        <authorList>
            <person name="Mateo J.L."/>
            <person name="Blanco-Fernandez C."/>
            <person name="Garcia-Vazquez E."/>
            <person name="Machado-Schiaffino G."/>
        </authorList>
    </citation>
    <scope>NUCLEOTIDE SEQUENCE</scope>
    <source>
        <strain evidence="2">C29</strain>
        <tissue evidence="2">Fin</tissue>
    </source>
</reference>
<feature type="compositionally biased region" description="Basic and acidic residues" evidence="1">
    <location>
        <begin position="70"/>
        <end position="80"/>
    </location>
</feature>
<keyword evidence="2" id="KW-0808">Transferase</keyword>
<comment type="caution">
    <text evidence="2">The sequence shown here is derived from an EMBL/GenBank/DDBJ whole genome shotgun (WGS) entry which is preliminary data.</text>
</comment>
<dbReference type="GO" id="GO:0051754">
    <property type="term" value="P:meiotic sister chromatid cohesion, centromeric"/>
    <property type="evidence" value="ECO:0007669"/>
    <property type="project" value="TreeGrafter"/>
</dbReference>
<organism evidence="2 3">
    <name type="scientific">Merluccius polli</name>
    <name type="common">Benguela hake</name>
    <name type="synonym">Merluccius cadenati</name>
    <dbReference type="NCBI Taxonomy" id="89951"/>
    <lineage>
        <taxon>Eukaryota</taxon>
        <taxon>Metazoa</taxon>
        <taxon>Chordata</taxon>
        <taxon>Craniata</taxon>
        <taxon>Vertebrata</taxon>
        <taxon>Euteleostomi</taxon>
        <taxon>Actinopterygii</taxon>
        <taxon>Neopterygii</taxon>
        <taxon>Teleostei</taxon>
        <taxon>Neoteleostei</taxon>
        <taxon>Acanthomorphata</taxon>
        <taxon>Zeiogadaria</taxon>
        <taxon>Gadariae</taxon>
        <taxon>Gadiformes</taxon>
        <taxon>Gadoidei</taxon>
        <taxon>Merlucciidae</taxon>
        <taxon>Merluccius</taxon>
    </lineage>
</organism>
<evidence type="ECO:0000313" key="2">
    <source>
        <dbReference type="EMBL" id="KAK0136026.1"/>
    </source>
</evidence>
<accession>A0AA47NRT8</accession>
<dbReference type="PANTHER" id="PTHR14030">
    <property type="entry name" value="MITOTIC CHECKPOINT SERINE/THREONINE-PROTEIN KINASE BUB1"/>
    <property type="match status" value="1"/>
</dbReference>
<feature type="compositionally biased region" description="Polar residues" evidence="1">
    <location>
        <begin position="9"/>
        <end position="30"/>
    </location>
</feature>